<gene>
    <name evidence="14" type="ORF">DL546_003521</name>
</gene>
<evidence type="ECO:0000313" key="15">
    <source>
        <dbReference type="Proteomes" id="UP000275385"/>
    </source>
</evidence>
<dbReference type="PANTHER" id="PTHR24356:SF417">
    <property type="entry name" value="CELL CYCLE PROTEIN KINASE DBF2-RELATED"/>
    <property type="match status" value="1"/>
</dbReference>
<dbReference type="PROSITE" id="PS00108">
    <property type="entry name" value="PROTEIN_KINASE_ST"/>
    <property type="match status" value="1"/>
</dbReference>
<dbReference type="GO" id="GO:0035556">
    <property type="term" value="P:intracellular signal transduction"/>
    <property type="evidence" value="ECO:0007669"/>
    <property type="project" value="TreeGrafter"/>
</dbReference>
<dbReference type="InterPro" id="IPR050236">
    <property type="entry name" value="Ser_Thr_kinase_AGC"/>
</dbReference>
<dbReference type="PROSITE" id="PS00107">
    <property type="entry name" value="PROTEIN_KINASE_ATP"/>
    <property type="match status" value="1"/>
</dbReference>
<feature type="compositionally biased region" description="Polar residues" evidence="11">
    <location>
        <begin position="29"/>
        <end position="51"/>
    </location>
</feature>
<dbReference type="InterPro" id="IPR008271">
    <property type="entry name" value="Ser/Thr_kinase_AS"/>
</dbReference>
<evidence type="ECO:0000256" key="6">
    <source>
        <dbReference type="ARBA" id="ARBA00022777"/>
    </source>
</evidence>
<dbReference type="SUPFAM" id="SSF56112">
    <property type="entry name" value="Protein kinase-like (PK-like)"/>
    <property type="match status" value="1"/>
</dbReference>
<dbReference type="GO" id="GO:0005816">
    <property type="term" value="C:spindle pole body"/>
    <property type="evidence" value="ECO:0007669"/>
    <property type="project" value="TreeGrafter"/>
</dbReference>
<dbReference type="CDD" id="cd21776">
    <property type="entry name" value="MobB_Sid2p-like"/>
    <property type="match status" value="1"/>
</dbReference>
<feature type="compositionally biased region" description="Polar residues" evidence="11">
    <location>
        <begin position="154"/>
        <end position="166"/>
    </location>
</feature>
<protein>
    <recommendedName>
        <fullName evidence="1">non-specific serine/threonine protein kinase</fullName>
        <ecNumber evidence="1">2.7.11.1</ecNumber>
    </recommendedName>
</protein>
<feature type="compositionally biased region" description="Polar residues" evidence="11">
    <location>
        <begin position="1"/>
        <end position="13"/>
    </location>
</feature>
<dbReference type="EC" id="2.7.11.1" evidence="1"/>
<evidence type="ECO:0000256" key="1">
    <source>
        <dbReference type="ARBA" id="ARBA00012513"/>
    </source>
</evidence>
<keyword evidence="4" id="KW-0808">Transferase</keyword>
<proteinExistence type="predicted"/>
<comment type="catalytic activity">
    <reaction evidence="8">
        <text>L-threonyl-[protein] + ATP = O-phospho-L-threonyl-[protein] + ADP + H(+)</text>
        <dbReference type="Rhea" id="RHEA:46608"/>
        <dbReference type="Rhea" id="RHEA-COMP:11060"/>
        <dbReference type="Rhea" id="RHEA-COMP:11605"/>
        <dbReference type="ChEBI" id="CHEBI:15378"/>
        <dbReference type="ChEBI" id="CHEBI:30013"/>
        <dbReference type="ChEBI" id="CHEBI:30616"/>
        <dbReference type="ChEBI" id="CHEBI:61977"/>
        <dbReference type="ChEBI" id="CHEBI:456216"/>
        <dbReference type="EC" id="2.7.11.1"/>
    </reaction>
</comment>
<dbReference type="PROSITE" id="PS51285">
    <property type="entry name" value="AGC_KINASE_CTER"/>
    <property type="match status" value="1"/>
</dbReference>
<evidence type="ECO:0000256" key="5">
    <source>
        <dbReference type="ARBA" id="ARBA00022741"/>
    </source>
</evidence>
<keyword evidence="7 10" id="KW-0067">ATP-binding</keyword>
<dbReference type="AlphaFoldDB" id="A0A420XYE0"/>
<evidence type="ECO:0000256" key="11">
    <source>
        <dbReference type="SAM" id="MobiDB-lite"/>
    </source>
</evidence>
<feature type="region of interest" description="Disordered" evidence="11">
    <location>
        <begin position="663"/>
        <end position="689"/>
    </location>
</feature>
<dbReference type="CDD" id="cd05600">
    <property type="entry name" value="STKc_Sid2p_like"/>
    <property type="match status" value="1"/>
</dbReference>
<dbReference type="Gene3D" id="1.10.510.10">
    <property type="entry name" value="Transferase(Phosphotransferase) domain 1"/>
    <property type="match status" value="1"/>
</dbReference>
<evidence type="ECO:0000313" key="14">
    <source>
        <dbReference type="EMBL" id="RKU40559.1"/>
    </source>
</evidence>
<dbReference type="InterPro" id="IPR000961">
    <property type="entry name" value="AGC-kinase_C"/>
</dbReference>
<keyword evidence="6" id="KW-0418">Kinase</keyword>
<keyword evidence="5 10" id="KW-0547">Nucleotide-binding</keyword>
<dbReference type="FunFam" id="1.10.510.10:FF:000141">
    <property type="entry name" value="Non-specific serine/threonine protein kinase"/>
    <property type="match status" value="1"/>
</dbReference>
<dbReference type="Gene3D" id="3.30.200.20">
    <property type="entry name" value="Phosphorylase Kinase, domain 1"/>
    <property type="match status" value="1"/>
</dbReference>
<feature type="region of interest" description="Disordered" evidence="11">
    <location>
        <begin position="1"/>
        <end position="99"/>
    </location>
</feature>
<evidence type="ECO:0000256" key="10">
    <source>
        <dbReference type="PROSITE-ProRule" id="PRU10141"/>
    </source>
</evidence>
<feature type="compositionally biased region" description="Basic and acidic residues" evidence="11">
    <location>
        <begin position="173"/>
        <end position="183"/>
    </location>
</feature>
<feature type="compositionally biased region" description="Polar residues" evidence="11">
    <location>
        <begin position="678"/>
        <end position="689"/>
    </location>
</feature>
<dbReference type="Proteomes" id="UP000275385">
    <property type="component" value="Unassembled WGS sequence"/>
</dbReference>
<evidence type="ECO:0000256" key="8">
    <source>
        <dbReference type="ARBA" id="ARBA00047899"/>
    </source>
</evidence>
<keyword evidence="15" id="KW-1185">Reference proteome</keyword>
<evidence type="ECO:0000256" key="4">
    <source>
        <dbReference type="ARBA" id="ARBA00022679"/>
    </source>
</evidence>
<dbReference type="FunFam" id="3.30.200.20:FF:000109">
    <property type="entry name" value="Non-specific serine/threonine protein kinase"/>
    <property type="match status" value="1"/>
</dbReference>
<dbReference type="Pfam" id="PF00069">
    <property type="entry name" value="Pkinase"/>
    <property type="match status" value="2"/>
</dbReference>
<dbReference type="PANTHER" id="PTHR24356">
    <property type="entry name" value="SERINE/THREONINE-PROTEIN KINASE"/>
    <property type="match status" value="1"/>
</dbReference>
<evidence type="ECO:0000256" key="9">
    <source>
        <dbReference type="ARBA" id="ARBA00048679"/>
    </source>
</evidence>
<organism evidence="14 15">
    <name type="scientific">Coniochaeta pulveracea</name>
    <dbReference type="NCBI Taxonomy" id="177199"/>
    <lineage>
        <taxon>Eukaryota</taxon>
        <taxon>Fungi</taxon>
        <taxon>Dikarya</taxon>
        <taxon>Ascomycota</taxon>
        <taxon>Pezizomycotina</taxon>
        <taxon>Sordariomycetes</taxon>
        <taxon>Sordariomycetidae</taxon>
        <taxon>Coniochaetales</taxon>
        <taxon>Coniochaetaceae</taxon>
        <taxon>Coniochaeta</taxon>
    </lineage>
</organism>
<feature type="domain" description="AGC-kinase C-terminal" evidence="13">
    <location>
        <begin position="589"/>
        <end position="668"/>
    </location>
</feature>
<dbReference type="GO" id="GO:0005524">
    <property type="term" value="F:ATP binding"/>
    <property type="evidence" value="ECO:0007669"/>
    <property type="project" value="UniProtKB-UniRule"/>
</dbReference>
<dbReference type="GO" id="GO:0004674">
    <property type="term" value="F:protein serine/threonine kinase activity"/>
    <property type="evidence" value="ECO:0007669"/>
    <property type="project" value="UniProtKB-KW"/>
</dbReference>
<feature type="region of interest" description="Disordered" evidence="11">
    <location>
        <begin position="125"/>
        <end position="190"/>
    </location>
</feature>
<dbReference type="SMART" id="SM00133">
    <property type="entry name" value="S_TK_X"/>
    <property type="match status" value="1"/>
</dbReference>
<dbReference type="OrthoDB" id="18472at2759"/>
<evidence type="ECO:0000259" key="12">
    <source>
        <dbReference type="PROSITE" id="PS50011"/>
    </source>
</evidence>
<dbReference type="STRING" id="177199.A0A420XYE0"/>
<dbReference type="FunFam" id="1.10.510.10:FF:000319">
    <property type="entry name" value="Non-specific serine/threonine protein kinase"/>
    <property type="match status" value="1"/>
</dbReference>
<feature type="compositionally biased region" description="Polar residues" evidence="11">
    <location>
        <begin position="133"/>
        <end position="142"/>
    </location>
</feature>
<dbReference type="InterPro" id="IPR017892">
    <property type="entry name" value="Pkinase_C"/>
</dbReference>
<dbReference type="Pfam" id="PF00433">
    <property type="entry name" value="Pkinase_C"/>
    <property type="match status" value="1"/>
</dbReference>
<dbReference type="SMART" id="SM00220">
    <property type="entry name" value="S_TKc"/>
    <property type="match status" value="1"/>
</dbReference>
<keyword evidence="2" id="KW-0723">Serine/threonine-protein kinase</keyword>
<reference evidence="14 15" key="1">
    <citation type="submission" date="2018-08" db="EMBL/GenBank/DDBJ databases">
        <title>Draft genome of the lignicolous fungus Coniochaeta pulveracea.</title>
        <authorList>
            <person name="Borstlap C.J."/>
            <person name="De Witt R.N."/>
            <person name="Botha A."/>
            <person name="Volschenk H."/>
        </authorList>
    </citation>
    <scope>NUCLEOTIDE SEQUENCE [LARGE SCALE GENOMIC DNA]</scope>
    <source>
        <strain evidence="14 15">CAB683</strain>
    </source>
</reference>
<keyword evidence="3" id="KW-0597">Phosphoprotein</keyword>
<dbReference type="PROSITE" id="PS50011">
    <property type="entry name" value="PROTEIN_KINASE_DOM"/>
    <property type="match status" value="1"/>
</dbReference>
<name>A0A420XYE0_9PEZI</name>
<comment type="catalytic activity">
    <reaction evidence="9">
        <text>L-seryl-[protein] + ATP = O-phospho-L-seryl-[protein] + ADP + H(+)</text>
        <dbReference type="Rhea" id="RHEA:17989"/>
        <dbReference type="Rhea" id="RHEA-COMP:9863"/>
        <dbReference type="Rhea" id="RHEA-COMP:11604"/>
        <dbReference type="ChEBI" id="CHEBI:15378"/>
        <dbReference type="ChEBI" id="CHEBI:29999"/>
        <dbReference type="ChEBI" id="CHEBI:30616"/>
        <dbReference type="ChEBI" id="CHEBI:83421"/>
        <dbReference type="ChEBI" id="CHEBI:456216"/>
        <dbReference type="EC" id="2.7.11.1"/>
    </reaction>
</comment>
<comment type="caution">
    <text evidence="14">The sequence shown here is derived from an EMBL/GenBank/DDBJ whole genome shotgun (WGS) entry which is preliminary data.</text>
</comment>
<feature type="binding site" evidence="10">
    <location>
        <position position="314"/>
    </location>
    <ligand>
        <name>ATP</name>
        <dbReference type="ChEBI" id="CHEBI:30616"/>
    </ligand>
</feature>
<sequence>MTSFISGLFSANTRPERPESMIHRPVTPASPNKETHNFITPISTPQGSPSKKTVPPGANELGEYFDNFKLSSGAGNSHPLDAPVKLTPPTKDPRVSPGKINNLTNIRIFEDNSAGTADESIIQKPAPAAAPRQQHTQENTPPVSRRPPIVGQDSAASVLQPSQPSHAASARQELYHLRERDSKPATPIKKFNTNRGLTAEERELLAKPNVKRMVNVTQLYFLDYYFDLLTYVGARQNRLNAFKADNPIPETPEEQEQYNQMYRKYVGRERANLRKRRVRLRQGDFQILTQVGQGGYGQVFLAQKKDTKEVCALKVMSKKLLFKLDEVRHVLTERDILTTAKSEWLVRLLYSFQDDKSIYLAMEYVPGGDFRTLLNNTGVLSNRHARFYIAEMFCSVDALHQLGYIHRDLKPENFLVDSTGHVKLTDFGLAAGFLAPSKIESMRVRLEKASETAVPFGKPMDQRTVAERREGYRTLRERDMNYAKSIVGSPDYMAPEVLRGEEYDFTVDYWSLGCMLFEALTGFPPFAGSTADETWQNLKHWKDVLRRPVWEDPNYFLSNRTWNFITTCINSRSKRFSNIKDIYEHAYFAEVDWSILRETKAPFVPELDSETDAGYFDDFSNEADMAKYKEVHEKQQALETMADRDDPMSKSLFVGFTFRHRKPAVPGAEESPRKPIPTSFQEPNFGTML</sequence>
<evidence type="ECO:0000259" key="13">
    <source>
        <dbReference type="PROSITE" id="PS51285"/>
    </source>
</evidence>
<dbReference type="InterPro" id="IPR011009">
    <property type="entry name" value="Kinase-like_dom_sf"/>
</dbReference>
<dbReference type="InterPro" id="IPR017441">
    <property type="entry name" value="Protein_kinase_ATP_BS"/>
</dbReference>
<dbReference type="EMBL" id="QVQW01000099">
    <property type="protein sequence ID" value="RKU40559.1"/>
    <property type="molecule type" value="Genomic_DNA"/>
</dbReference>
<dbReference type="InterPro" id="IPR000719">
    <property type="entry name" value="Prot_kinase_dom"/>
</dbReference>
<accession>A0A420XYE0</accession>
<evidence type="ECO:0000256" key="2">
    <source>
        <dbReference type="ARBA" id="ARBA00022527"/>
    </source>
</evidence>
<evidence type="ECO:0000256" key="3">
    <source>
        <dbReference type="ARBA" id="ARBA00022553"/>
    </source>
</evidence>
<feature type="domain" description="Protein kinase" evidence="12">
    <location>
        <begin position="285"/>
        <end position="588"/>
    </location>
</feature>
<evidence type="ECO:0000256" key="7">
    <source>
        <dbReference type="ARBA" id="ARBA00022840"/>
    </source>
</evidence>